<accession>A0ABV9GGY2</accession>
<protein>
    <recommendedName>
        <fullName evidence="3">Secreted protein</fullName>
    </recommendedName>
</protein>
<evidence type="ECO:0008006" key="3">
    <source>
        <dbReference type="Google" id="ProtNLM"/>
    </source>
</evidence>
<dbReference type="Proteomes" id="UP001595993">
    <property type="component" value="Unassembled WGS sequence"/>
</dbReference>
<gene>
    <name evidence="1" type="ORF">ACFO9E_31600</name>
</gene>
<organism evidence="1 2">
    <name type="scientific">Streptomyces maoxianensis</name>
    <dbReference type="NCBI Taxonomy" id="1459942"/>
    <lineage>
        <taxon>Bacteria</taxon>
        <taxon>Bacillati</taxon>
        <taxon>Actinomycetota</taxon>
        <taxon>Actinomycetes</taxon>
        <taxon>Kitasatosporales</taxon>
        <taxon>Streptomycetaceae</taxon>
        <taxon>Streptomyces</taxon>
    </lineage>
</organism>
<evidence type="ECO:0000313" key="1">
    <source>
        <dbReference type="EMBL" id="MFC4612262.1"/>
    </source>
</evidence>
<sequence length="227" mass="24695">MALLAVGVCVLAMPAGSRSSGPPGVMDTRGFRLDPPVAFGDFRMTEGYEGSYVGVVECAGEPADSDCLWKARSNMASPGITPEDADRIVRNATGTGADYIRRSEAPESQNTLVFRGLQGEIRDPEGAARRMMRSIERNEQVPFLQGSHTEWSGPAQDFRIDSAPGAVMICRNSQYSELFETEIVSWMEAICVWADQSTVAAIRGYDVSLDELAVLTAELHRTARVRG</sequence>
<keyword evidence="2" id="KW-1185">Reference proteome</keyword>
<proteinExistence type="predicted"/>
<reference evidence="2" key="1">
    <citation type="journal article" date="2019" name="Int. J. Syst. Evol. Microbiol.">
        <title>The Global Catalogue of Microorganisms (GCM) 10K type strain sequencing project: providing services to taxonomists for standard genome sequencing and annotation.</title>
        <authorList>
            <consortium name="The Broad Institute Genomics Platform"/>
            <consortium name="The Broad Institute Genome Sequencing Center for Infectious Disease"/>
            <person name="Wu L."/>
            <person name="Ma J."/>
        </authorList>
    </citation>
    <scope>NUCLEOTIDE SEQUENCE [LARGE SCALE GENOMIC DNA]</scope>
    <source>
        <strain evidence="2">CGMCC 4.7139</strain>
    </source>
</reference>
<name>A0ABV9GGY2_9ACTN</name>
<dbReference type="EMBL" id="JBHSFE010000031">
    <property type="protein sequence ID" value="MFC4612262.1"/>
    <property type="molecule type" value="Genomic_DNA"/>
</dbReference>
<comment type="caution">
    <text evidence="1">The sequence shown here is derived from an EMBL/GenBank/DDBJ whole genome shotgun (WGS) entry which is preliminary data.</text>
</comment>
<evidence type="ECO:0000313" key="2">
    <source>
        <dbReference type="Proteomes" id="UP001595993"/>
    </source>
</evidence>